<name>A0ABU5W0P8_9BACT</name>
<keyword evidence="2" id="KW-1185">Reference proteome</keyword>
<dbReference type="InterPro" id="IPR021725">
    <property type="entry name" value="Cdd1"/>
</dbReference>
<dbReference type="RefSeq" id="WP_323577406.1">
    <property type="nucleotide sequence ID" value="NZ_JAYGJQ010000002.1"/>
</dbReference>
<evidence type="ECO:0000313" key="2">
    <source>
        <dbReference type="Proteomes" id="UP001302274"/>
    </source>
</evidence>
<gene>
    <name evidence="1" type="ORF">SHI21_14355</name>
</gene>
<dbReference type="Gene3D" id="1.10.150.20">
    <property type="entry name" value="5' to 3' exonuclease, C-terminal subdomain"/>
    <property type="match status" value="1"/>
</dbReference>
<sequence>MKAKKASEALKLAQIPNVGKSIAQDLINIGIKKPEQLIGKDPIALYHKLERVMGERHDPCVCDTLMAAVEFMEGGKVKPWWDFTAKRKKLLKN</sequence>
<accession>A0ABU5W0P8</accession>
<reference evidence="1 2" key="1">
    <citation type="submission" date="2023-11" db="EMBL/GenBank/DDBJ databases">
        <title>A Novel Polar Bacteriovorax (B. antarcticus) Isolated from the Biocrust in Antarctica.</title>
        <authorList>
            <person name="Mun W."/>
            <person name="Choi S.Y."/>
            <person name="Mitchell R.J."/>
        </authorList>
    </citation>
    <scope>NUCLEOTIDE SEQUENCE [LARGE SCALE GENOMIC DNA]</scope>
    <source>
        <strain evidence="1 2">PP10</strain>
    </source>
</reference>
<dbReference type="EMBL" id="JAYGJQ010000002">
    <property type="protein sequence ID" value="MEA9357405.1"/>
    <property type="molecule type" value="Genomic_DNA"/>
</dbReference>
<proteinExistence type="predicted"/>
<dbReference type="Proteomes" id="UP001302274">
    <property type="component" value="Unassembled WGS sequence"/>
</dbReference>
<organism evidence="1 2">
    <name type="scientific">Bacteriovorax antarcticus</name>
    <dbReference type="NCBI Taxonomy" id="3088717"/>
    <lineage>
        <taxon>Bacteria</taxon>
        <taxon>Pseudomonadati</taxon>
        <taxon>Bdellovibrionota</taxon>
        <taxon>Bacteriovoracia</taxon>
        <taxon>Bacteriovoracales</taxon>
        <taxon>Bacteriovoracaceae</taxon>
        <taxon>Bacteriovorax</taxon>
    </lineage>
</organism>
<comment type="caution">
    <text evidence="1">The sequence shown here is derived from an EMBL/GenBank/DDBJ whole genome shotgun (WGS) entry which is preliminary data.</text>
</comment>
<evidence type="ECO:0000313" key="1">
    <source>
        <dbReference type="EMBL" id="MEA9357405.1"/>
    </source>
</evidence>
<protein>
    <submittedName>
        <fullName evidence="1">Helix-hairpin-helix domain-containing protein</fullName>
    </submittedName>
</protein>
<dbReference type="Pfam" id="PF11731">
    <property type="entry name" value="Cdd1"/>
    <property type="match status" value="1"/>
</dbReference>